<dbReference type="Proteomes" id="UP001586593">
    <property type="component" value="Unassembled WGS sequence"/>
</dbReference>
<dbReference type="PANTHER" id="PTHR11695">
    <property type="entry name" value="ALCOHOL DEHYDROGENASE RELATED"/>
    <property type="match status" value="1"/>
</dbReference>
<evidence type="ECO:0000259" key="1">
    <source>
        <dbReference type="SMART" id="SM00829"/>
    </source>
</evidence>
<keyword evidence="3" id="KW-1185">Reference proteome</keyword>
<dbReference type="EMBL" id="JAZHXJ010000275">
    <property type="protein sequence ID" value="KAL1866121.1"/>
    <property type="molecule type" value="Genomic_DNA"/>
</dbReference>
<reference evidence="2 3" key="1">
    <citation type="journal article" date="2024" name="Commun. Biol.">
        <title>Comparative genomic analysis of thermophilic fungi reveals convergent evolutionary adaptations and gene losses.</title>
        <authorList>
            <person name="Steindorff A.S."/>
            <person name="Aguilar-Pontes M.V."/>
            <person name="Robinson A.J."/>
            <person name="Andreopoulos B."/>
            <person name="LaButti K."/>
            <person name="Kuo A."/>
            <person name="Mondo S."/>
            <person name="Riley R."/>
            <person name="Otillar R."/>
            <person name="Haridas S."/>
            <person name="Lipzen A."/>
            <person name="Grimwood J."/>
            <person name="Schmutz J."/>
            <person name="Clum A."/>
            <person name="Reid I.D."/>
            <person name="Moisan M.C."/>
            <person name="Butler G."/>
            <person name="Nguyen T.T.M."/>
            <person name="Dewar K."/>
            <person name="Conant G."/>
            <person name="Drula E."/>
            <person name="Henrissat B."/>
            <person name="Hansel C."/>
            <person name="Singer S."/>
            <person name="Hutchinson M.I."/>
            <person name="de Vries R.P."/>
            <person name="Natvig D.O."/>
            <person name="Powell A.J."/>
            <person name="Tsang A."/>
            <person name="Grigoriev I.V."/>
        </authorList>
    </citation>
    <scope>NUCLEOTIDE SEQUENCE [LARGE SCALE GENOMIC DNA]</scope>
    <source>
        <strain evidence="2 3">ATCC 24622</strain>
    </source>
</reference>
<dbReference type="Pfam" id="PF13602">
    <property type="entry name" value="ADH_zinc_N_2"/>
    <property type="match status" value="1"/>
</dbReference>
<dbReference type="SUPFAM" id="SSF50129">
    <property type="entry name" value="GroES-like"/>
    <property type="match status" value="1"/>
</dbReference>
<dbReference type="CDD" id="cd08267">
    <property type="entry name" value="MDR1"/>
    <property type="match status" value="1"/>
</dbReference>
<dbReference type="SUPFAM" id="SSF51735">
    <property type="entry name" value="NAD(P)-binding Rossmann-fold domains"/>
    <property type="match status" value="1"/>
</dbReference>
<comment type="caution">
    <text evidence="2">The sequence shown here is derived from an EMBL/GenBank/DDBJ whole genome shotgun (WGS) entry which is preliminary data.</text>
</comment>
<gene>
    <name evidence="2" type="ORF">VTK73DRAFT_4888</name>
</gene>
<dbReference type="Gene3D" id="3.90.180.10">
    <property type="entry name" value="Medium-chain alcohol dehydrogenases, catalytic domain"/>
    <property type="match status" value="1"/>
</dbReference>
<dbReference type="Gene3D" id="3.40.50.720">
    <property type="entry name" value="NAD(P)-binding Rossmann-like Domain"/>
    <property type="match status" value="1"/>
</dbReference>
<organism evidence="2 3">
    <name type="scientific">Phialemonium thermophilum</name>
    <dbReference type="NCBI Taxonomy" id="223376"/>
    <lineage>
        <taxon>Eukaryota</taxon>
        <taxon>Fungi</taxon>
        <taxon>Dikarya</taxon>
        <taxon>Ascomycota</taxon>
        <taxon>Pezizomycotina</taxon>
        <taxon>Sordariomycetes</taxon>
        <taxon>Sordariomycetidae</taxon>
        <taxon>Cephalothecales</taxon>
        <taxon>Cephalothecaceae</taxon>
        <taxon>Phialemonium</taxon>
    </lineage>
</organism>
<dbReference type="Pfam" id="PF08240">
    <property type="entry name" value="ADH_N"/>
    <property type="match status" value="1"/>
</dbReference>
<protein>
    <recommendedName>
        <fullName evidence="1">Enoyl reductase (ER) domain-containing protein</fullName>
    </recommendedName>
</protein>
<dbReference type="SMART" id="SM00829">
    <property type="entry name" value="PKS_ER"/>
    <property type="match status" value="1"/>
</dbReference>
<dbReference type="InterPro" id="IPR020843">
    <property type="entry name" value="ER"/>
</dbReference>
<evidence type="ECO:0000313" key="3">
    <source>
        <dbReference type="Proteomes" id="UP001586593"/>
    </source>
</evidence>
<dbReference type="InterPro" id="IPR050700">
    <property type="entry name" value="YIM1/Zinc_Alcohol_DH_Fams"/>
</dbReference>
<dbReference type="PANTHER" id="PTHR11695:SF294">
    <property type="entry name" value="RETICULON-4-INTERACTING PROTEIN 1, MITOCHONDRIAL"/>
    <property type="match status" value="1"/>
</dbReference>
<accession>A0ABR3WR45</accession>
<feature type="domain" description="Enoyl reductase (ER)" evidence="1">
    <location>
        <begin position="19"/>
        <end position="357"/>
    </location>
</feature>
<name>A0ABR3WR45_9PEZI</name>
<dbReference type="InterPro" id="IPR036291">
    <property type="entry name" value="NAD(P)-bd_dom_sf"/>
</dbReference>
<evidence type="ECO:0000313" key="2">
    <source>
        <dbReference type="EMBL" id="KAL1866121.1"/>
    </source>
</evidence>
<proteinExistence type="predicted"/>
<dbReference type="InterPro" id="IPR013154">
    <property type="entry name" value="ADH-like_N"/>
</dbReference>
<dbReference type="InterPro" id="IPR011032">
    <property type="entry name" value="GroES-like_sf"/>
</dbReference>
<sequence>MAPPAPSTMKAWVVARRGAPRNALTLRTDHPVPVLSPSSSSLLVRISYAALNPVDLVLMQLAPTWIPFLRSQPVAGIDFCGTVVRAGSAAPADLSNPGTEVCGTLSLHLIVAGHGTLAEYVVVPADLVAPVPKRWKTKAQAQAQAAGLGVVGQTAVIAVREAGLRRVESEEGVEGARVLVNGASGGLGVMLVQICKGLGLKVTGICSGRNTDFVGGLGADETIDYTVHQPLTAYLATRYAEQPFDFIFDTVGDLKLFDHSTHYLKPSGKLISLVGGKTQGVWPFVRNRLWPRLLGGTPRTYRLLGLVPSGSLQRQVVEWVEEGIIKEVPIDSEHSMENALEGYDRVISRRAKGKIVIKID</sequence>